<evidence type="ECO:0000313" key="2">
    <source>
        <dbReference type="EMBL" id="KPI85814.1"/>
    </source>
</evidence>
<evidence type="ECO:0000256" key="1">
    <source>
        <dbReference type="SAM" id="MobiDB-lite"/>
    </source>
</evidence>
<evidence type="ECO:0000313" key="3">
    <source>
        <dbReference type="Proteomes" id="UP000038009"/>
    </source>
</evidence>
<protein>
    <submittedName>
        <fullName evidence="2">Uncharacterized protein</fullName>
    </submittedName>
</protein>
<gene>
    <name evidence="2" type="ORF">ABL78_5118</name>
</gene>
<feature type="region of interest" description="Disordered" evidence="1">
    <location>
        <begin position="837"/>
        <end position="856"/>
    </location>
</feature>
<dbReference type="OrthoDB" id="266024at2759"/>
<dbReference type="OMA" id="LIHSICA"/>
<dbReference type="EMBL" id="LJSK01000164">
    <property type="protein sequence ID" value="KPI85814.1"/>
    <property type="molecule type" value="Genomic_DNA"/>
</dbReference>
<feature type="compositionally biased region" description="Basic and acidic residues" evidence="1">
    <location>
        <begin position="471"/>
        <end position="483"/>
    </location>
</feature>
<dbReference type="VEuPathDB" id="TriTrypDB:Lsey_0164_0050"/>
<sequence>MPFATSTSEPHRSPDASCTIIVKDDYTLLFVFAASAAAADTNAAPIGPGDGNCGTGPYRYGIFSSLACASSTAQGNRLNNASVLSSQGSEATIRDCLWKHAATHSGQNEVPLATADSTTRCAPPLCPCCVQNDKEGPAQLQASTPLPCSARRRSTTLASVLIANPLAELRAAEYIRVAEATASTSSSTEAYVGSPGNSLALAHNAATQLHRLHIVQAHGEGGLIDVWCIFECGCCALATFARSLKQDSRAVCLKDCVWVPRVTKSEEGKSLLPSGPTASVGDPAMGRFLTEAATTALIRPLKPTIRGCTEGEEMLLVTPYRSMDSVTPQLYYVNMRCSAHDGEETRLGVLSTAASITKKSPAIRRWKLHSQGWFHMDEVFRVPPSLTRLHGNYQDPAERRNRPETLLWDGARNASALSDSACCSVRSVRWLPETLDCTSTFPLLALLYAAPSVSVGDLCLDTLSVCYLEEDKPEKRSSRDNNRESMTMKAAAEAPTPPLRQVKGRVLVGPWSVRGVTLAHPSFLFAVTLVPLPQGTGLTGNKSAGGSEGAAPRVSALRTAAEAFRSARRAMAQGTTEVLGVFQRPAQDPYATSGLFRAARRHFGGDPGGEKVEGARKSEGAQWDQKGNEHVFAFVLYSAAGEVARCALGGYPECASTVVHSDGLFQDVNDKRAAGDNGVRTVARICALFSGATSAFVEEGGLSAVLLTVVAQPVCGARRLTAGSAGPGVRASVAQGSCHAGAWRFSVQVTQRVGVGLAGLAPSPLSHPTAGLRVSALVSVDEIFCWATCSAQSSSQRANGGDSISMLIGGYATFPEGAANVVHEGVFRLSGGEARASQVDDGGTATRTSTAMPGAPSSLPLITEQDENDHHFHCARKVSAAEFARALFICSAADSSNVDVRSHSPPSVVTHCALHSTAFPSKMLPVALVWVDSAFVKTGVVSRCTNADSQLAACIAQMDVVALLRSGDIVGLRCGAEAQGASRESDCGHLERQPQVLHLGSLCRAEATNTSSGFSSASRELEAKFLEVLLNEGAGPAEVRMELIMTSKNDEVRATLLLLAITAGPFVAVVHLLDGHVAHVIDVRAEDSKSSSASLVPSWLNSSASVSAMQLQKLPFTVPCFYTSLDSGAEGIGEAFSFIWTGVVTSYGAAAEATSTAVVGADGPSESVNKNNAGARCQTRAISCVVQLGVITWADVAASKICLASAGGAAPRQMLHASVYGPAAGEGDPMAAAVHRTSLAAHFTCPPPIVFLTMNTAWLGEEVVLQDYARSRGGHGAFAAPLRSQLASIPTSFVAWFDTNWMGNETDACKKPRGARVLAEEALLRVGDAALLHLLWPGSSPLLENRAMPEKVAQRPSDLCVAAETTSDRRLPFTRCLRWYCEDDNAASSTEAHNGANTGSSNTAVRQLLRHPLRVSSVLFHDETVAKPLLVRLPRLAANGDWVKDVKATLKTDGSAVSVVNLTGFTLKRVLYITSVLGPAPRPTLGVSASVSRAFSQSRHSLMLCTLLLTEGDAARSALLPSETSCEQRNRLVSFLLCGAPTLSTNCTPSPPLSPAVASKAASGDGCCAKLTWHWIPLPTIDANSIAEGSSGAVSVGVTCMLPISSPSRLPLQAGLSTDVLPRKANTSHGEVSKDEICEFYCEVVASATTAGAVQTTLQCRLAIQYDQLCAALGSGGMGGGNSTSPDGAESVFVYDSVDPALICWKSVSRSGACLR</sequence>
<keyword evidence="3" id="KW-1185">Reference proteome</keyword>
<comment type="caution">
    <text evidence="2">The sequence shown here is derived from an EMBL/GenBank/DDBJ whole genome shotgun (WGS) entry which is preliminary data.</text>
</comment>
<proteinExistence type="predicted"/>
<name>A0A0N1I5C5_LEPSE</name>
<organism evidence="2 3">
    <name type="scientific">Leptomonas seymouri</name>
    <dbReference type="NCBI Taxonomy" id="5684"/>
    <lineage>
        <taxon>Eukaryota</taxon>
        <taxon>Discoba</taxon>
        <taxon>Euglenozoa</taxon>
        <taxon>Kinetoplastea</taxon>
        <taxon>Metakinetoplastina</taxon>
        <taxon>Trypanosomatida</taxon>
        <taxon>Trypanosomatidae</taxon>
        <taxon>Leishmaniinae</taxon>
        <taxon>Leptomonas</taxon>
    </lineage>
</organism>
<reference evidence="2 3" key="1">
    <citation type="journal article" date="2015" name="PLoS Pathog.">
        <title>Leptomonas seymouri: Adaptations to the Dixenous Life Cycle Analyzed by Genome Sequencing, Transcriptome Profiling and Co-infection with Leishmania donovani.</title>
        <authorList>
            <person name="Kraeva N."/>
            <person name="Butenko A."/>
            <person name="Hlavacova J."/>
            <person name="Kostygov A."/>
            <person name="Myskova J."/>
            <person name="Grybchuk D."/>
            <person name="Lestinova T."/>
            <person name="Votypka J."/>
            <person name="Volf P."/>
            <person name="Opperdoes F."/>
            <person name="Flegontov P."/>
            <person name="Lukes J."/>
            <person name="Yurchenko V."/>
        </authorList>
    </citation>
    <scope>NUCLEOTIDE SEQUENCE [LARGE SCALE GENOMIC DNA]</scope>
    <source>
        <strain evidence="2 3">ATCC 30220</strain>
    </source>
</reference>
<accession>A0A0N1I5C5</accession>
<dbReference type="Proteomes" id="UP000038009">
    <property type="component" value="Unassembled WGS sequence"/>
</dbReference>
<feature type="region of interest" description="Disordered" evidence="1">
    <location>
        <begin position="471"/>
        <end position="496"/>
    </location>
</feature>